<feature type="compositionally biased region" description="Basic and acidic residues" evidence="1">
    <location>
        <begin position="513"/>
        <end position="522"/>
    </location>
</feature>
<dbReference type="InterPro" id="IPR000548">
    <property type="entry name" value="Myelin_BP"/>
</dbReference>
<protein>
    <recommendedName>
        <fullName evidence="4">Breast carcinoma amplified sequence 1</fullName>
    </recommendedName>
</protein>
<dbReference type="AlphaFoldDB" id="A0A8C5WJV5"/>
<dbReference type="OrthoDB" id="8962384at2759"/>
<evidence type="ECO:0000313" key="3">
    <source>
        <dbReference type="Proteomes" id="UP000694569"/>
    </source>
</evidence>
<feature type="compositionally biased region" description="Basic and acidic residues" evidence="1">
    <location>
        <begin position="660"/>
        <end position="669"/>
    </location>
</feature>
<feature type="compositionally biased region" description="Polar residues" evidence="1">
    <location>
        <begin position="719"/>
        <end position="733"/>
    </location>
</feature>
<reference evidence="2" key="2">
    <citation type="submission" date="2025-09" db="UniProtKB">
        <authorList>
            <consortium name="Ensembl"/>
        </authorList>
    </citation>
    <scope>IDENTIFICATION</scope>
</reference>
<dbReference type="PANTHER" id="PTHR15016:SF6">
    <property type="entry name" value="BREAST CARCINOMA-AMPLIFIED SEQUENCE 1"/>
    <property type="match status" value="1"/>
</dbReference>
<accession>A0A8C5WJV5</accession>
<feature type="compositionally biased region" description="Polar residues" evidence="1">
    <location>
        <begin position="26"/>
        <end position="54"/>
    </location>
</feature>
<feature type="compositionally biased region" description="Basic and acidic residues" evidence="1">
    <location>
        <begin position="882"/>
        <end position="906"/>
    </location>
</feature>
<feature type="compositionally biased region" description="Polar residues" evidence="1">
    <location>
        <begin position="643"/>
        <end position="657"/>
    </location>
</feature>
<feature type="compositionally biased region" description="Basic and acidic residues" evidence="1">
    <location>
        <begin position="357"/>
        <end position="369"/>
    </location>
</feature>
<feature type="compositionally biased region" description="Basic and acidic residues" evidence="1">
    <location>
        <begin position="810"/>
        <end position="820"/>
    </location>
</feature>
<feature type="region of interest" description="Disordered" evidence="1">
    <location>
        <begin position="143"/>
        <end position="166"/>
    </location>
</feature>
<feature type="compositionally biased region" description="Polar residues" evidence="1">
    <location>
        <begin position="698"/>
        <end position="712"/>
    </location>
</feature>
<feature type="compositionally biased region" description="Polar residues" evidence="1">
    <location>
        <begin position="242"/>
        <end position="255"/>
    </location>
</feature>
<feature type="compositionally biased region" description="Polar residues" evidence="1">
    <location>
        <begin position="570"/>
        <end position="587"/>
    </location>
</feature>
<dbReference type="Proteomes" id="UP000694569">
    <property type="component" value="Unplaced"/>
</dbReference>
<feature type="compositionally biased region" description="Basic and acidic residues" evidence="1">
    <location>
        <begin position="276"/>
        <end position="308"/>
    </location>
</feature>
<reference evidence="2" key="1">
    <citation type="submission" date="2025-08" db="UniProtKB">
        <authorList>
            <consortium name="Ensembl"/>
        </authorList>
    </citation>
    <scope>IDENTIFICATION</scope>
</reference>
<feature type="region of interest" description="Disordered" evidence="1">
    <location>
        <begin position="640"/>
        <end position="822"/>
    </location>
</feature>
<feature type="region of interest" description="Disordered" evidence="1">
    <location>
        <begin position="197"/>
        <end position="390"/>
    </location>
</feature>
<sequence length="974" mass="105606">MGNEWSQSDSEEQQDGVLSENDSKFAVNSKNGPITQQSKPGVNTFKENGQADSKQITREENVITSSQKTIVFSPISNGINVNQPPAQSKFSMTISRPTPGRATFEANGLDVGGGKPNMVVSDTPITQASNGNAITVQTNTSGTINQASPATQEASLAMSEPNREEAPKPKEINLFQRLFMPEKKVQFEVPVQNEEGGITAEQKPGLQSAAPAFNLSLENVDESMQEPAQVLSSDTATKRDSGTQTVSEGTQTTPTEEVHPIMSFFKTLVSPNKPVPKSEEEAKNEGEEKKKDNGKLRKTSTKKEKSKSFSEQTLEADAKGLKKSDSPKSGTLSRLFRQKSKKEEQQASGNKISMQTSKDDGKATKETAPRPRPFWRKSLKGDPQTTKVQDDVVEEQAVSVSLNAENPSTPEQTLALNPISFEANAQLKDGGKAAVAPTPPPKPFWRKSFKGDPIPNTVEVNSLKEDQVSLKQENTVQVPAAVSVSVNVPPQQILIEDPNPKIQTPITAQISNDEGKNVKDSTPRPLPFWRKSFKADPPPVKNEEYGFQEVAVLPVTVISEKSAPKPILIQETNPKAQTQDAEQSLINNEVPVKESTPRPVLFWKKSFKADAPSIKIQENGIPEPAVVSFSVNAEKSVPDRIQIQENTVDQTANTMPTSPDEGKSVKESAARSVPFWRKSFKGTPSSIKFQDNEIQEPTVASVSINSEKSSPDQIVIQGPNLNIQTQNTEQGSSDDGKPVKEPAAPSVPFWRKSFKADPPPTKIQENSIKEDPQVIQLTLNASAEPDVQVQKANTDATAAGSGTKTAASQDKAKKTEDGKNAKPKLMTFFKQLSVIGDAGFSKSEEGTSQSASPPTLDITDGVEVTKSEKTVVSAVIETPSPKNKENMKEKKVSAEKIAKQDSRESPEATGSIQLQMPEASVVVNGSDAARESQLKRTEKRQSLGSFFKAIGPKRMCDAEVQTDPVSILPAEKVK</sequence>
<dbReference type="Pfam" id="PF01669">
    <property type="entry name" value="Myelin_MBP"/>
    <property type="match status" value="1"/>
</dbReference>
<dbReference type="GO" id="GO:0042552">
    <property type="term" value="P:myelination"/>
    <property type="evidence" value="ECO:0007669"/>
    <property type="project" value="TreeGrafter"/>
</dbReference>
<evidence type="ECO:0008006" key="4">
    <source>
        <dbReference type="Google" id="ProtNLM"/>
    </source>
</evidence>
<keyword evidence="3" id="KW-1185">Reference proteome</keyword>
<feature type="region of interest" description="Disordered" evidence="1">
    <location>
        <begin position="508"/>
        <end position="535"/>
    </location>
</feature>
<feature type="region of interest" description="Disordered" evidence="1">
    <location>
        <begin position="876"/>
        <end position="941"/>
    </location>
</feature>
<dbReference type="GeneTree" id="ENSGT00390000003167"/>
<feature type="region of interest" description="Disordered" evidence="1">
    <location>
        <begin position="428"/>
        <end position="450"/>
    </location>
</feature>
<feature type="compositionally biased region" description="Low complexity" evidence="1">
    <location>
        <begin position="794"/>
        <end position="808"/>
    </location>
</feature>
<organism evidence="2 3">
    <name type="scientific">Leptobrachium leishanense</name>
    <name type="common">Leishan spiny toad</name>
    <dbReference type="NCBI Taxonomy" id="445787"/>
    <lineage>
        <taxon>Eukaryota</taxon>
        <taxon>Metazoa</taxon>
        <taxon>Chordata</taxon>
        <taxon>Craniata</taxon>
        <taxon>Vertebrata</taxon>
        <taxon>Euteleostomi</taxon>
        <taxon>Amphibia</taxon>
        <taxon>Batrachia</taxon>
        <taxon>Anura</taxon>
        <taxon>Pelobatoidea</taxon>
        <taxon>Megophryidae</taxon>
        <taxon>Leptobrachium</taxon>
    </lineage>
</organism>
<feature type="compositionally biased region" description="Basic and acidic residues" evidence="1">
    <location>
        <begin position="928"/>
        <end position="941"/>
    </location>
</feature>
<proteinExistence type="predicted"/>
<name>A0A8C5WJV5_9ANUR</name>
<feature type="region of interest" description="Disordered" evidence="1">
    <location>
        <begin position="570"/>
        <end position="591"/>
    </location>
</feature>
<feature type="region of interest" description="Disordered" evidence="1">
    <location>
        <begin position="1"/>
        <end position="56"/>
    </location>
</feature>
<evidence type="ECO:0000256" key="1">
    <source>
        <dbReference type="SAM" id="MobiDB-lite"/>
    </source>
</evidence>
<feature type="compositionally biased region" description="Polar residues" evidence="1">
    <location>
        <begin position="143"/>
        <end position="154"/>
    </location>
</feature>
<evidence type="ECO:0000313" key="2">
    <source>
        <dbReference type="Ensembl" id="ENSLLEP00000043824.1"/>
    </source>
</evidence>
<dbReference type="PANTHER" id="PTHR15016">
    <property type="entry name" value="BREAST CARCINOMA-AMPLIFIED SEQUENCE 1"/>
    <property type="match status" value="1"/>
</dbReference>
<dbReference type="GO" id="GO:0019911">
    <property type="term" value="F:structural constituent of myelin sheath"/>
    <property type="evidence" value="ECO:0007669"/>
    <property type="project" value="InterPro"/>
</dbReference>
<feature type="compositionally biased region" description="Polar residues" evidence="1">
    <location>
        <begin position="346"/>
        <end position="356"/>
    </location>
</feature>
<feature type="compositionally biased region" description="Basic and acidic residues" evidence="1">
    <location>
        <begin position="316"/>
        <end position="326"/>
    </location>
</feature>
<dbReference type="InterPro" id="IPR026115">
    <property type="entry name" value="NABC1"/>
</dbReference>
<feature type="region of interest" description="Disordered" evidence="1">
    <location>
        <begin position="840"/>
        <end position="864"/>
    </location>
</feature>
<dbReference type="Ensembl" id="ENSLLET00000045574.1">
    <property type="protein sequence ID" value="ENSLLEP00000043824.1"/>
    <property type="gene ID" value="ENSLLEG00000027840.1"/>
</dbReference>